<reference evidence="2 3" key="1">
    <citation type="submission" date="2020-04" db="EMBL/GenBank/DDBJ databases">
        <title>Usitatibacter rugosus gen. nov., sp. nov. and Usitatibacter palustris sp. nov., novel members of Usitatibacteraceae fam. nov. within the order Nitrosomonadales isolated from soil.</title>
        <authorList>
            <person name="Huber K.J."/>
            <person name="Neumann-Schaal M."/>
            <person name="Geppert A."/>
            <person name="Luckner M."/>
            <person name="Wanner G."/>
            <person name="Overmann J."/>
        </authorList>
    </citation>
    <scope>NUCLEOTIDE SEQUENCE [LARGE SCALE GENOMIC DNA]</scope>
    <source>
        <strain evidence="2 3">0125_3</strain>
    </source>
</reference>
<dbReference type="SUPFAM" id="SSF53335">
    <property type="entry name" value="S-adenosyl-L-methionine-dependent methyltransferases"/>
    <property type="match status" value="1"/>
</dbReference>
<dbReference type="KEGG" id="uru:DSM104443_03789"/>
<dbReference type="Pfam" id="PF13649">
    <property type="entry name" value="Methyltransf_25"/>
    <property type="match status" value="1"/>
</dbReference>
<keyword evidence="3" id="KW-1185">Reference proteome</keyword>
<proteinExistence type="predicted"/>
<dbReference type="EMBL" id="CP053069">
    <property type="protein sequence ID" value="QJR12696.1"/>
    <property type="molecule type" value="Genomic_DNA"/>
</dbReference>
<feature type="domain" description="Methyltransferase" evidence="1">
    <location>
        <begin position="119"/>
        <end position="209"/>
    </location>
</feature>
<sequence>MNAPQRQSAPDLLARARALEASAPLEAASYYHQARLADPACLEAHNALERLGSDHAYGKWMRVDSVIDARDDIYRFFEGHEGVTNPIRDYLADGWRTLSELMLLLEREGKPLTGVRSMLEFASGFGRFTRHLVRVLPGRVTCCDVLPGSTDFVRERFGVQAFDSQFDPARIAWPGRYDLIFILSFFTHVPLHAWPQWLARFDAALDEGGLLVFSIHNPGYAIEHSVKLDDQGGAFLRSSEQSALSTEEYGTTFATWERVRREIEAGIPGARVEIHPRTFWVAQDAVVVRRG</sequence>
<dbReference type="InterPro" id="IPR041698">
    <property type="entry name" value="Methyltransf_25"/>
</dbReference>
<evidence type="ECO:0000313" key="2">
    <source>
        <dbReference type="EMBL" id="QJR12696.1"/>
    </source>
</evidence>
<evidence type="ECO:0000313" key="3">
    <source>
        <dbReference type="Proteomes" id="UP000501534"/>
    </source>
</evidence>
<dbReference type="Proteomes" id="UP000501534">
    <property type="component" value="Chromosome"/>
</dbReference>
<dbReference type="AlphaFoldDB" id="A0A6M4GZK6"/>
<organism evidence="2 3">
    <name type="scientific">Usitatibacter rugosus</name>
    <dbReference type="NCBI Taxonomy" id="2732067"/>
    <lineage>
        <taxon>Bacteria</taxon>
        <taxon>Pseudomonadati</taxon>
        <taxon>Pseudomonadota</taxon>
        <taxon>Betaproteobacteria</taxon>
        <taxon>Nitrosomonadales</taxon>
        <taxon>Usitatibacteraceae</taxon>
        <taxon>Usitatibacter</taxon>
    </lineage>
</organism>
<dbReference type="RefSeq" id="WP_171095122.1">
    <property type="nucleotide sequence ID" value="NZ_CP053069.1"/>
</dbReference>
<gene>
    <name evidence="2" type="ORF">DSM104443_03789</name>
</gene>
<evidence type="ECO:0000259" key="1">
    <source>
        <dbReference type="Pfam" id="PF13649"/>
    </source>
</evidence>
<protein>
    <recommendedName>
        <fullName evidence="1">Methyltransferase domain-containing protein</fullName>
    </recommendedName>
</protein>
<dbReference type="CDD" id="cd02440">
    <property type="entry name" value="AdoMet_MTases"/>
    <property type="match status" value="1"/>
</dbReference>
<accession>A0A6M4GZK6</accession>
<dbReference type="Gene3D" id="3.40.50.150">
    <property type="entry name" value="Vaccinia Virus protein VP39"/>
    <property type="match status" value="1"/>
</dbReference>
<name>A0A6M4GZK6_9PROT</name>
<dbReference type="InterPro" id="IPR029063">
    <property type="entry name" value="SAM-dependent_MTases_sf"/>
</dbReference>